<reference evidence="2 3" key="1">
    <citation type="submission" date="2018-05" db="EMBL/GenBank/DDBJ databases">
        <title>Freshwater and sediment microbial communities from various areas in North America, analyzing microbe dynamics in response to fracking.</title>
        <authorList>
            <person name="Lamendella R."/>
        </authorList>
    </citation>
    <scope>NUCLEOTIDE SEQUENCE [LARGE SCALE GENOMIC DNA]</scope>
    <source>
        <strain evidence="2 3">67</strain>
    </source>
</reference>
<feature type="transmembrane region" description="Helical" evidence="1">
    <location>
        <begin position="51"/>
        <end position="75"/>
    </location>
</feature>
<keyword evidence="1" id="KW-0472">Membrane</keyword>
<feature type="transmembrane region" description="Helical" evidence="1">
    <location>
        <begin position="87"/>
        <end position="106"/>
    </location>
</feature>
<evidence type="ECO:0000256" key="1">
    <source>
        <dbReference type="SAM" id="Phobius"/>
    </source>
</evidence>
<name>A0A318F5P8_KLEOX</name>
<accession>A0A318F5P8</accession>
<keyword evidence="1" id="KW-1133">Transmembrane helix</keyword>
<organism evidence="2 3">
    <name type="scientific">Klebsiella oxytoca</name>
    <dbReference type="NCBI Taxonomy" id="571"/>
    <lineage>
        <taxon>Bacteria</taxon>
        <taxon>Pseudomonadati</taxon>
        <taxon>Pseudomonadota</taxon>
        <taxon>Gammaproteobacteria</taxon>
        <taxon>Enterobacterales</taxon>
        <taxon>Enterobacteriaceae</taxon>
        <taxon>Klebsiella/Raoultella group</taxon>
        <taxon>Klebsiella</taxon>
    </lineage>
</organism>
<dbReference type="Proteomes" id="UP000247485">
    <property type="component" value="Unassembled WGS sequence"/>
</dbReference>
<comment type="caution">
    <text evidence="2">The sequence shown here is derived from an EMBL/GenBank/DDBJ whole genome shotgun (WGS) entry which is preliminary data.</text>
</comment>
<evidence type="ECO:0000313" key="3">
    <source>
        <dbReference type="Proteomes" id="UP000247485"/>
    </source>
</evidence>
<sequence length="107" mass="11554">MTGSQANSEKVLAGETDKGVVKGVAMFCYSLAGAICAVGILFLWCVINKELWVLVISLLHSFWIFPVSIICGVSIPWSPLRTNGGWVFLTALAAALFAYIMVLWLGS</sequence>
<dbReference type="AlphaFoldDB" id="A0A318F5P8"/>
<evidence type="ECO:0000313" key="2">
    <source>
        <dbReference type="EMBL" id="PXW34373.1"/>
    </source>
</evidence>
<feature type="transmembrane region" description="Helical" evidence="1">
    <location>
        <begin position="20"/>
        <end position="44"/>
    </location>
</feature>
<dbReference type="RefSeq" id="WP_110277432.1">
    <property type="nucleotide sequence ID" value="NZ_QJJG01000037.1"/>
</dbReference>
<evidence type="ECO:0008006" key="4">
    <source>
        <dbReference type="Google" id="ProtNLM"/>
    </source>
</evidence>
<proteinExistence type="predicted"/>
<keyword evidence="1" id="KW-0812">Transmembrane</keyword>
<dbReference type="EMBL" id="QJJG01000037">
    <property type="protein sequence ID" value="PXW34373.1"/>
    <property type="molecule type" value="Genomic_DNA"/>
</dbReference>
<gene>
    <name evidence="2" type="ORF">DET57_13712</name>
</gene>
<protein>
    <recommendedName>
        <fullName evidence="4">Transmembrane protein</fullName>
    </recommendedName>
</protein>